<reference evidence="11" key="1">
    <citation type="submission" date="2023-07" db="EMBL/GenBank/DDBJ databases">
        <title>The carbon used by Thiothrix.</title>
        <authorList>
            <person name="Chen L."/>
        </authorList>
    </citation>
    <scope>NUCLEOTIDE SEQUENCE [LARGE SCALE GENOMIC DNA]</scope>
</reference>
<keyword evidence="6 8" id="KW-0460">Magnesium</keyword>
<dbReference type="PANTHER" id="PTHR33653">
    <property type="entry name" value="RIBONUCLEASE VAPC2"/>
    <property type="match status" value="1"/>
</dbReference>
<feature type="binding site" evidence="8">
    <location>
        <position position="6"/>
    </location>
    <ligand>
        <name>Mg(2+)</name>
        <dbReference type="ChEBI" id="CHEBI:18420"/>
    </ligand>
</feature>
<dbReference type="EMBL" id="JAYMYJ010000005">
    <property type="protein sequence ID" value="MEB4589465.1"/>
    <property type="molecule type" value="Genomic_DNA"/>
</dbReference>
<keyword evidence="8" id="KW-0800">Toxin</keyword>
<evidence type="ECO:0000256" key="6">
    <source>
        <dbReference type="ARBA" id="ARBA00022842"/>
    </source>
</evidence>
<comment type="cofactor">
    <cofactor evidence="1 8">
        <name>Mg(2+)</name>
        <dbReference type="ChEBI" id="CHEBI:18420"/>
    </cofactor>
</comment>
<comment type="similarity">
    <text evidence="7 8">Belongs to the PINc/VapC protein family.</text>
</comment>
<keyword evidence="3 8" id="KW-0540">Nuclease</keyword>
<dbReference type="SUPFAM" id="SSF88723">
    <property type="entry name" value="PIN domain-like"/>
    <property type="match status" value="1"/>
</dbReference>
<dbReference type="RefSeq" id="WP_324692660.1">
    <property type="nucleotide sequence ID" value="NZ_JAYMYJ010000005.1"/>
</dbReference>
<accession>A0ABU6CRK0</accession>
<gene>
    <name evidence="8" type="primary">vapC</name>
    <name evidence="10" type="ORF">VSS37_00595</name>
</gene>
<feature type="binding site" evidence="8">
    <location>
        <position position="98"/>
    </location>
    <ligand>
        <name>Mg(2+)</name>
        <dbReference type="ChEBI" id="CHEBI:18420"/>
    </ligand>
</feature>
<evidence type="ECO:0000259" key="9">
    <source>
        <dbReference type="SMART" id="SM00670"/>
    </source>
</evidence>
<reference evidence="10 11" key="2">
    <citation type="submission" date="2024-01" db="EMBL/GenBank/DDBJ databases">
        <authorList>
            <person name="Xie X."/>
        </authorList>
    </citation>
    <scope>NUCLEOTIDE SEQUENCE [LARGE SCALE GENOMIC DNA]</scope>
    <source>
        <strain evidence="10">SCUT-1</strain>
    </source>
</reference>
<keyword evidence="4 8" id="KW-0479">Metal-binding</keyword>
<organism evidence="10 11">
    <name type="scientific">Candidatus Thiothrix phosphatis</name>
    <dbReference type="NCBI Taxonomy" id="3112415"/>
    <lineage>
        <taxon>Bacteria</taxon>
        <taxon>Pseudomonadati</taxon>
        <taxon>Pseudomonadota</taxon>
        <taxon>Gammaproteobacteria</taxon>
        <taxon>Thiotrichales</taxon>
        <taxon>Thiotrichaceae</taxon>
        <taxon>Thiothrix</taxon>
    </lineage>
</organism>
<name>A0ABU6CRK0_9GAMM</name>
<comment type="caution">
    <text evidence="10">The sequence shown here is derived from an EMBL/GenBank/DDBJ whole genome shotgun (WGS) entry which is preliminary data.</text>
</comment>
<evidence type="ECO:0000256" key="2">
    <source>
        <dbReference type="ARBA" id="ARBA00022649"/>
    </source>
</evidence>
<evidence type="ECO:0000256" key="3">
    <source>
        <dbReference type="ARBA" id="ARBA00022722"/>
    </source>
</evidence>
<dbReference type="InterPro" id="IPR050556">
    <property type="entry name" value="Type_II_TA_system_RNase"/>
</dbReference>
<comment type="function">
    <text evidence="8">Toxic component of a toxin-antitoxin (TA) system. An RNase.</text>
</comment>
<dbReference type="Proteomes" id="UP001308005">
    <property type="component" value="Unassembled WGS sequence"/>
</dbReference>
<feature type="domain" description="PIN" evidence="9">
    <location>
        <begin position="1"/>
        <end position="121"/>
    </location>
</feature>
<keyword evidence="11" id="KW-1185">Reference proteome</keyword>
<dbReference type="InterPro" id="IPR029060">
    <property type="entry name" value="PIN-like_dom_sf"/>
</dbReference>
<evidence type="ECO:0000256" key="5">
    <source>
        <dbReference type="ARBA" id="ARBA00022801"/>
    </source>
</evidence>
<evidence type="ECO:0000313" key="10">
    <source>
        <dbReference type="EMBL" id="MEB4589465.1"/>
    </source>
</evidence>
<sequence length="133" mass="15297">MNFLLDTNICIYLIKRKPPEVLQRFRQLQPGSVFISSVTTSELYYGAQKSQRVQANLEALNNFLLPFRIVDYDESASFLYGELRADLEKRGQSIGPLDMMIAAHALSLDIPLVTNNTREFERVQGLKLENWEN</sequence>
<keyword evidence="5 8" id="KW-0378">Hydrolase</keyword>
<proteinExistence type="inferred from homology"/>
<dbReference type="InterPro" id="IPR002716">
    <property type="entry name" value="PIN_dom"/>
</dbReference>
<protein>
    <recommendedName>
        <fullName evidence="8">Ribonuclease VapC</fullName>
        <shortName evidence="8">RNase VapC</shortName>
        <ecNumber evidence="8">3.1.-.-</ecNumber>
    </recommendedName>
    <alternativeName>
        <fullName evidence="8">Toxin VapC</fullName>
    </alternativeName>
</protein>
<dbReference type="EC" id="3.1.-.-" evidence="8"/>
<evidence type="ECO:0000256" key="4">
    <source>
        <dbReference type="ARBA" id="ARBA00022723"/>
    </source>
</evidence>
<evidence type="ECO:0000313" key="11">
    <source>
        <dbReference type="Proteomes" id="UP001308005"/>
    </source>
</evidence>
<dbReference type="Gene3D" id="3.40.50.1010">
    <property type="entry name" value="5'-nuclease"/>
    <property type="match status" value="1"/>
</dbReference>
<dbReference type="CDD" id="cd09881">
    <property type="entry name" value="PIN_VapC4-5_FitB-like"/>
    <property type="match status" value="1"/>
</dbReference>
<evidence type="ECO:0000256" key="7">
    <source>
        <dbReference type="ARBA" id="ARBA00038093"/>
    </source>
</evidence>
<keyword evidence="2 8" id="KW-1277">Toxin-antitoxin system</keyword>
<dbReference type="InterPro" id="IPR022907">
    <property type="entry name" value="VapC_family"/>
</dbReference>
<dbReference type="SMART" id="SM00670">
    <property type="entry name" value="PINc"/>
    <property type="match status" value="1"/>
</dbReference>
<evidence type="ECO:0000256" key="8">
    <source>
        <dbReference type="HAMAP-Rule" id="MF_00265"/>
    </source>
</evidence>
<dbReference type="PANTHER" id="PTHR33653:SF1">
    <property type="entry name" value="RIBONUCLEASE VAPC2"/>
    <property type="match status" value="1"/>
</dbReference>
<evidence type="ECO:0000256" key="1">
    <source>
        <dbReference type="ARBA" id="ARBA00001946"/>
    </source>
</evidence>
<dbReference type="Pfam" id="PF01850">
    <property type="entry name" value="PIN"/>
    <property type="match status" value="1"/>
</dbReference>
<dbReference type="HAMAP" id="MF_00265">
    <property type="entry name" value="VapC_Nob1"/>
    <property type="match status" value="1"/>
</dbReference>